<dbReference type="Proteomes" id="UP001219518">
    <property type="component" value="Unassembled WGS sequence"/>
</dbReference>
<name>A0AAE1I337_9NEOP</name>
<reference evidence="2" key="1">
    <citation type="submission" date="2021-07" db="EMBL/GenBank/DDBJ databases">
        <authorList>
            <person name="Catto M.A."/>
            <person name="Jacobson A."/>
            <person name="Kennedy G."/>
            <person name="Labadie P."/>
            <person name="Hunt B.G."/>
            <person name="Srinivasan R."/>
        </authorList>
    </citation>
    <scope>NUCLEOTIDE SEQUENCE</scope>
    <source>
        <strain evidence="2">PL_HMW_Pooled</strain>
        <tissue evidence="2">Head</tissue>
    </source>
</reference>
<dbReference type="AlphaFoldDB" id="A0AAE1I337"/>
<organism evidence="2 3">
    <name type="scientific">Frankliniella fusca</name>
    <dbReference type="NCBI Taxonomy" id="407009"/>
    <lineage>
        <taxon>Eukaryota</taxon>
        <taxon>Metazoa</taxon>
        <taxon>Ecdysozoa</taxon>
        <taxon>Arthropoda</taxon>
        <taxon>Hexapoda</taxon>
        <taxon>Insecta</taxon>
        <taxon>Pterygota</taxon>
        <taxon>Neoptera</taxon>
        <taxon>Paraneoptera</taxon>
        <taxon>Thysanoptera</taxon>
        <taxon>Terebrantia</taxon>
        <taxon>Thripoidea</taxon>
        <taxon>Thripidae</taxon>
        <taxon>Frankliniella</taxon>
    </lineage>
</organism>
<gene>
    <name evidence="2" type="ORF">KUF71_013036</name>
</gene>
<comment type="caution">
    <text evidence="2">The sequence shown here is derived from an EMBL/GenBank/DDBJ whole genome shotgun (WGS) entry which is preliminary data.</text>
</comment>
<accession>A0AAE1I337</accession>
<reference evidence="2" key="2">
    <citation type="journal article" date="2023" name="BMC Genomics">
        <title>Pest status, molecular evolution, and epigenetic factors derived from the genome assembly of Frankliniella fusca, a thysanopteran phytovirus vector.</title>
        <authorList>
            <person name="Catto M.A."/>
            <person name="Labadie P.E."/>
            <person name="Jacobson A.L."/>
            <person name="Kennedy G.G."/>
            <person name="Srinivasan R."/>
            <person name="Hunt B.G."/>
        </authorList>
    </citation>
    <scope>NUCLEOTIDE SEQUENCE</scope>
    <source>
        <strain evidence="2">PL_HMW_Pooled</strain>
    </source>
</reference>
<dbReference type="EMBL" id="JAHWGI010001437">
    <property type="protein sequence ID" value="KAK3932577.1"/>
    <property type="molecule type" value="Genomic_DNA"/>
</dbReference>
<proteinExistence type="predicted"/>
<keyword evidence="3" id="KW-1185">Reference proteome</keyword>
<evidence type="ECO:0000313" key="3">
    <source>
        <dbReference type="Proteomes" id="UP001219518"/>
    </source>
</evidence>
<sequence>MVTGAGTMFDRGARARARPALTPAPALRHGWLRQCGSSRCPCDGRVRPGAPSERQARTPSTSIRTGTRPPATAAGCGDEHTDPPGLGMAGAAEDRATRSAAGH</sequence>
<evidence type="ECO:0000313" key="2">
    <source>
        <dbReference type="EMBL" id="KAK3932577.1"/>
    </source>
</evidence>
<evidence type="ECO:0000256" key="1">
    <source>
        <dbReference type="SAM" id="MobiDB-lite"/>
    </source>
</evidence>
<protein>
    <submittedName>
        <fullName evidence="2">Nucleoside triphosphate pyrophosphatase</fullName>
    </submittedName>
</protein>
<feature type="region of interest" description="Disordered" evidence="1">
    <location>
        <begin position="44"/>
        <end position="103"/>
    </location>
</feature>